<evidence type="ECO:0000313" key="4">
    <source>
        <dbReference type="Proteomes" id="UP001501844"/>
    </source>
</evidence>
<evidence type="ECO:0000313" key="3">
    <source>
        <dbReference type="EMBL" id="GAA4309781.1"/>
    </source>
</evidence>
<evidence type="ECO:0000259" key="2">
    <source>
        <dbReference type="Pfam" id="PF01337"/>
    </source>
</evidence>
<keyword evidence="4" id="KW-1185">Reference proteome</keyword>
<organism evidence="3 4">
    <name type="scientific">Nibribacter koreensis</name>
    <dbReference type="NCBI Taxonomy" id="1084519"/>
    <lineage>
        <taxon>Bacteria</taxon>
        <taxon>Pseudomonadati</taxon>
        <taxon>Bacteroidota</taxon>
        <taxon>Cytophagia</taxon>
        <taxon>Cytophagales</taxon>
        <taxon>Hymenobacteraceae</taxon>
        <taxon>Nibribacter</taxon>
    </lineage>
</organism>
<proteinExistence type="inferred from homology"/>
<protein>
    <submittedName>
        <fullName evidence="3">Barstar family protein</fullName>
    </submittedName>
</protein>
<dbReference type="RefSeq" id="WP_345167146.1">
    <property type="nucleotide sequence ID" value="NZ_BAABGX010000002.1"/>
</dbReference>
<gene>
    <name evidence="3" type="ORF">GCM10023183_27170</name>
</gene>
<comment type="caution">
    <text evidence="3">The sequence shown here is derived from an EMBL/GenBank/DDBJ whole genome shotgun (WGS) entry which is preliminary data.</text>
</comment>
<dbReference type="InterPro" id="IPR000468">
    <property type="entry name" value="Barstar"/>
</dbReference>
<dbReference type="Gene3D" id="3.30.370.10">
    <property type="entry name" value="Barstar-like"/>
    <property type="match status" value="1"/>
</dbReference>
<comment type="similarity">
    <text evidence="1">Belongs to the barstar family.</text>
</comment>
<feature type="domain" description="Barstar (barnase inhibitor)" evidence="2">
    <location>
        <begin position="1"/>
        <end position="77"/>
    </location>
</feature>
<dbReference type="Proteomes" id="UP001501844">
    <property type="component" value="Unassembled WGS sequence"/>
</dbReference>
<dbReference type="SUPFAM" id="SSF52038">
    <property type="entry name" value="Barstar-related"/>
    <property type="match status" value="1"/>
</dbReference>
<dbReference type="Pfam" id="PF01337">
    <property type="entry name" value="Barstar"/>
    <property type="match status" value="1"/>
</dbReference>
<sequence>MKSFYLKGENIADWDSFHKEIKHVLGFPDYYGENMNAWIDCVDEMSEEEPILIQIENCKLLKTRAPEILEALFECTAFVNYRKLEVGSKPTLILSAFISSIN</sequence>
<accession>A0ABP8FS09</accession>
<reference evidence="4" key="1">
    <citation type="journal article" date="2019" name="Int. J. Syst. Evol. Microbiol.">
        <title>The Global Catalogue of Microorganisms (GCM) 10K type strain sequencing project: providing services to taxonomists for standard genome sequencing and annotation.</title>
        <authorList>
            <consortium name="The Broad Institute Genomics Platform"/>
            <consortium name="The Broad Institute Genome Sequencing Center for Infectious Disease"/>
            <person name="Wu L."/>
            <person name="Ma J."/>
        </authorList>
    </citation>
    <scope>NUCLEOTIDE SEQUENCE [LARGE SCALE GENOMIC DNA]</scope>
    <source>
        <strain evidence="4">JCM 17917</strain>
    </source>
</reference>
<evidence type="ECO:0000256" key="1">
    <source>
        <dbReference type="ARBA" id="ARBA00006845"/>
    </source>
</evidence>
<name>A0ABP8FS09_9BACT</name>
<dbReference type="EMBL" id="BAABGX010000002">
    <property type="protein sequence ID" value="GAA4309781.1"/>
    <property type="molecule type" value="Genomic_DNA"/>
</dbReference>
<dbReference type="InterPro" id="IPR035905">
    <property type="entry name" value="Barstar-like_sf"/>
</dbReference>